<dbReference type="FunFam" id="1.50.10.20:FF:000006">
    <property type="entry name" value="Mannan endo-1,6-alpha-mannosidase"/>
    <property type="match status" value="1"/>
</dbReference>
<dbReference type="EC" id="3.2.1.101" evidence="4 10"/>
<keyword evidence="6 10" id="KW-0378">Hydrolase</keyword>
<dbReference type="GO" id="GO:0012505">
    <property type="term" value="C:endomembrane system"/>
    <property type="evidence" value="ECO:0007669"/>
    <property type="project" value="UniProtKB-SubCell"/>
</dbReference>
<keyword evidence="13" id="KW-1185">Reference proteome</keyword>
<dbReference type="GO" id="GO:0016052">
    <property type="term" value="P:carbohydrate catabolic process"/>
    <property type="evidence" value="ECO:0007669"/>
    <property type="project" value="InterPro"/>
</dbReference>
<feature type="region of interest" description="Disordered" evidence="11">
    <location>
        <begin position="1"/>
        <end position="20"/>
    </location>
</feature>
<evidence type="ECO:0000313" key="12">
    <source>
        <dbReference type="EMBL" id="KAJ6260871.1"/>
    </source>
</evidence>
<protein>
    <recommendedName>
        <fullName evidence="4 10">Mannan endo-1,6-alpha-mannosidase</fullName>
        <ecNumber evidence="4 10">3.2.1.101</ecNumber>
    </recommendedName>
</protein>
<dbReference type="Proteomes" id="UP001221413">
    <property type="component" value="Unassembled WGS sequence"/>
</dbReference>
<keyword evidence="5" id="KW-0732">Signal</keyword>
<evidence type="ECO:0000256" key="6">
    <source>
        <dbReference type="ARBA" id="ARBA00022801"/>
    </source>
</evidence>
<evidence type="ECO:0000313" key="13">
    <source>
        <dbReference type="Proteomes" id="UP001221413"/>
    </source>
</evidence>
<name>A0AAD6IYL1_DREDA</name>
<dbReference type="Pfam" id="PF03663">
    <property type="entry name" value="Glyco_hydro_76"/>
    <property type="match status" value="1"/>
</dbReference>
<evidence type="ECO:0000256" key="8">
    <source>
        <dbReference type="ARBA" id="ARBA00023180"/>
    </source>
</evidence>
<evidence type="ECO:0000256" key="2">
    <source>
        <dbReference type="ARBA" id="ARBA00004308"/>
    </source>
</evidence>
<sequence>MHPSPSVLPREHHRPPAKKLSLNRSFCHATPSATRSWPAMRLPGARKSSPWGAVPVVLSTLVIGVCQAIDLVVTDRDSILAAAKTAAKGMMEYYHGNEPGQIPGNLPQPYYWWECGAMFGALIDYWYYTGDSQYNQLVIDGMLHQIGTANAFMPPNQTQSLGNDDQAFWGIAAMMAAERGFPNPPKDAPQWLALAQAVFNSQVPRWDKQTCGGGLRWQIFPFNNGYDYKNTISNGCFFHLGARLARYTGNQTYAEWAEKTYKWSKDVGLISPEYKFYDGGKVGSNCSQKDMIQWTYNGGIYLSGAAYMYNNTNGTNTQYWKTELQKILDAQEVYFADGKIMYEVACESYGVCNIDQRSFKAYLSRFMGVTAQLADFTHEKIMSWLAQSATAAAANCIGGTNKETCGGRWTLDKKWDGNFGVGEQMSALEVFQNLLAPQFRAPCTSGTCGNSTGDPSAGTGNSIQTGTYNRPATTGDKVGAGFLTTLCLGLLLGGTYWLVL</sequence>
<dbReference type="InterPro" id="IPR008928">
    <property type="entry name" value="6-hairpin_glycosidase_sf"/>
</dbReference>
<dbReference type="PANTHER" id="PTHR12145:SF36">
    <property type="entry name" value="MANNAN ENDO-1,6-ALPHA-MANNOSIDASE DCW1"/>
    <property type="match status" value="1"/>
</dbReference>
<keyword evidence="8" id="KW-0325">Glycoprotein</keyword>
<evidence type="ECO:0000256" key="4">
    <source>
        <dbReference type="ARBA" id="ARBA00012350"/>
    </source>
</evidence>
<evidence type="ECO:0000256" key="11">
    <source>
        <dbReference type="SAM" id="MobiDB-lite"/>
    </source>
</evidence>
<gene>
    <name evidence="12" type="ORF">Dda_3532</name>
</gene>
<comment type="similarity">
    <text evidence="3 10">Belongs to the glycosyl hydrolase 76 family.</text>
</comment>
<evidence type="ECO:0000256" key="10">
    <source>
        <dbReference type="PIRNR" id="PIRNR016302"/>
    </source>
</evidence>
<comment type="catalytic activity">
    <reaction evidence="1 10">
        <text>Random hydrolysis of (1-&gt;6)-alpha-D-mannosidic linkages in unbranched (1-&gt;6)-mannans.</text>
        <dbReference type="EC" id="3.2.1.101"/>
    </reaction>
</comment>
<evidence type="ECO:0000256" key="1">
    <source>
        <dbReference type="ARBA" id="ARBA00001452"/>
    </source>
</evidence>
<comment type="subcellular location">
    <subcellularLocation>
        <location evidence="2">Endomembrane system</location>
    </subcellularLocation>
</comment>
<dbReference type="PIRSF" id="PIRSF016302">
    <property type="entry name" value="Man_a_manosd"/>
    <property type="match status" value="1"/>
</dbReference>
<keyword evidence="7" id="KW-0472">Membrane</keyword>
<organism evidence="12 13">
    <name type="scientific">Drechslerella dactyloides</name>
    <name type="common">Nematode-trapping fungus</name>
    <name type="synonym">Arthrobotrys dactyloides</name>
    <dbReference type="NCBI Taxonomy" id="74499"/>
    <lineage>
        <taxon>Eukaryota</taxon>
        <taxon>Fungi</taxon>
        <taxon>Dikarya</taxon>
        <taxon>Ascomycota</taxon>
        <taxon>Pezizomycotina</taxon>
        <taxon>Orbiliomycetes</taxon>
        <taxon>Orbiliales</taxon>
        <taxon>Orbiliaceae</taxon>
        <taxon>Drechslerella</taxon>
    </lineage>
</organism>
<dbReference type="AlphaFoldDB" id="A0AAD6IYL1"/>
<dbReference type="Gene3D" id="1.50.10.20">
    <property type="match status" value="1"/>
</dbReference>
<evidence type="ECO:0000256" key="3">
    <source>
        <dbReference type="ARBA" id="ARBA00009699"/>
    </source>
</evidence>
<accession>A0AAD6IYL1</accession>
<dbReference type="InterPro" id="IPR014480">
    <property type="entry name" value="Mannan-1_6-alpha_mannosidase"/>
</dbReference>
<evidence type="ECO:0000256" key="9">
    <source>
        <dbReference type="ARBA" id="ARBA00023295"/>
    </source>
</evidence>
<proteinExistence type="inferred from homology"/>
<dbReference type="EMBL" id="JAQGDS010000004">
    <property type="protein sequence ID" value="KAJ6260871.1"/>
    <property type="molecule type" value="Genomic_DNA"/>
</dbReference>
<dbReference type="InterPro" id="IPR005198">
    <property type="entry name" value="Glyco_hydro_76"/>
</dbReference>
<dbReference type="PANTHER" id="PTHR12145">
    <property type="entry name" value="MANNAN ENDO-1,6-ALPHA-MANNOSIDASE DCW1"/>
    <property type="match status" value="1"/>
</dbReference>
<comment type="caution">
    <text evidence="12">The sequence shown here is derived from an EMBL/GenBank/DDBJ whole genome shotgun (WGS) entry which is preliminary data.</text>
</comment>
<dbReference type="GO" id="GO:0009272">
    <property type="term" value="P:fungal-type cell wall biogenesis"/>
    <property type="evidence" value="ECO:0007669"/>
    <property type="project" value="TreeGrafter"/>
</dbReference>
<reference evidence="12" key="1">
    <citation type="submission" date="2023-01" db="EMBL/GenBank/DDBJ databases">
        <title>The chitinases involved in constricting ring structure development in the nematode-trapping fungus Drechslerella dactyloides.</title>
        <authorList>
            <person name="Wang R."/>
            <person name="Zhang L."/>
            <person name="Tang P."/>
            <person name="Li S."/>
            <person name="Liang L."/>
        </authorList>
    </citation>
    <scope>NUCLEOTIDE SEQUENCE</scope>
    <source>
        <strain evidence="12">YMF1.00031</strain>
    </source>
</reference>
<dbReference type="SUPFAM" id="SSF48208">
    <property type="entry name" value="Six-hairpin glycosidases"/>
    <property type="match status" value="1"/>
</dbReference>
<evidence type="ECO:0000256" key="7">
    <source>
        <dbReference type="ARBA" id="ARBA00023136"/>
    </source>
</evidence>
<evidence type="ECO:0000256" key="5">
    <source>
        <dbReference type="ARBA" id="ARBA00022729"/>
    </source>
</evidence>
<dbReference type="GO" id="GO:0008496">
    <property type="term" value="F:mannan endo-1,6-alpha-mannosidase activity"/>
    <property type="evidence" value="ECO:0007669"/>
    <property type="project" value="UniProtKB-UniRule"/>
</dbReference>
<keyword evidence="9 10" id="KW-0326">Glycosidase</keyword>